<feature type="domain" description="DUF4931" evidence="2">
    <location>
        <begin position="136"/>
        <end position="254"/>
    </location>
</feature>
<dbReference type="EMBL" id="CAKJVE010000004">
    <property type="protein sequence ID" value="CAG9709450.1"/>
    <property type="molecule type" value="Genomic_DNA"/>
</dbReference>
<dbReference type="Proteomes" id="UP000789738">
    <property type="component" value="Unassembled WGS sequence"/>
</dbReference>
<feature type="domain" description="DUF4931" evidence="1">
    <location>
        <begin position="9"/>
        <end position="132"/>
    </location>
</feature>
<name>A0A650MBM2_9CLOT</name>
<dbReference type="InterPro" id="IPR012361">
    <property type="entry name" value="GalT_short"/>
</dbReference>
<dbReference type="PIRSF" id="PIRSF031505">
    <property type="entry name" value="GalT_short"/>
    <property type="match status" value="1"/>
</dbReference>
<evidence type="ECO:0000313" key="5">
    <source>
        <dbReference type="Proteomes" id="UP000431451"/>
    </source>
</evidence>
<evidence type="ECO:0000259" key="2">
    <source>
        <dbReference type="Pfam" id="PF20956"/>
    </source>
</evidence>
<dbReference type="Pfam" id="PF16285">
    <property type="entry name" value="DUF4931_N"/>
    <property type="match status" value="1"/>
</dbReference>
<reference evidence="3" key="2">
    <citation type="submission" date="2021-10" db="EMBL/GenBank/DDBJ databases">
        <authorList>
            <person name="Mesa V."/>
        </authorList>
    </citation>
    <scope>NUCLEOTIDE SEQUENCE</scope>
    <source>
        <strain evidence="3">CC3_PB</strain>
    </source>
</reference>
<dbReference type="InterPro" id="IPR049285">
    <property type="entry name" value="DUF4931_C"/>
</dbReference>
<sequence>MEQDRYLTFLNDINDGKPNNFVNKDTECPFCDRKSLENIIDTEGPFIILKNKYPTIKDTCQLVIIESYECDTNMSKYSDEYMIELIRFSIKHWLEIEKSNKYKSVIFYKNHGPRSGGSLKHPHMQIVGIDNIDYKESLREDNFEGISIYESEGCSINLSTKPFNGFSEFNIIMSDTLDAIEEFSCIVKKVVTYVLNDYFVKCDSFNLFFYHMDKRIICKVFPRFVTSPLNLGYGIRQISDSAEDIADDLKKLYFRDYKK</sequence>
<evidence type="ECO:0000313" key="3">
    <source>
        <dbReference type="EMBL" id="CAG9709450.1"/>
    </source>
</evidence>
<dbReference type="Proteomes" id="UP000431451">
    <property type="component" value="Unassembled WGS sequence"/>
</dbReference>
<dbReference type="Pfam" id="PF20956">
    <property type="entry name" value="DUF4931_C"/>
    <property type="match status" value="1"/>
</dbReference>
<accession>A0A650MBM2</accession>
<dbReference type="EMBL" id="UWJD01000001">
    <property type="protein sequence ID" value="VCT83798.1"/>
    <property type="molecule type" value="Genomic_DNA"/>
</dbReference>
<reference evidence="4 5" key="1">
    <citation type="submission" date="2018-06" db="EMBL/GenBank/DDBJ databases">
        <authorList>
            <consortium name="IHU Genomes"/>
        </authorList>
    </citation>
    <scope>NUCLEOTIDE SEQUENCE [LARGE SCALE GENOMIC DNA]</scope>
    <source>
        <strain evidence="4 5">NEC25</strain>
    </source>
</reference>
<evidence type="ECO:0000259" key="1">
    <source>
        <dbReference type="Pfam" id="PF16285"/>
    </source>
</evidence>
<dbReference type="InterPro" id="IPR036265">
    <property type="entry name" value="HIT-like_sf"/>
</dbReference>
<organism evidence="4 5">
    <name type="scientific">Clostridium neonatale</name>
    <dbReference type="NCBI Taxonomy" id="137838"/>
    <lineage>
        <taxon>Bacteria</taxon>
        <taxon>Bacillati</taxon>
        <taxon>Bacillota</taxon>
        <taxon>Clostridia</taxon>
        <taxon>Eubacteriales</taxon>
        <taxon>Clostridiaceae</taxon>
        <taxon>Clostridium</taxon>
    </lineage>
</organism>
<proteinExistence type="predicted"/>
<dbReference type="Gene3D" id="3.30.428.10">
    <property type="entry name" value="HIT-like"/>
    <property type="match status" value="1"/>
</dbReference>
<protein>
    <recommendedName>
        <fullName evidence="6">DUF4931 domain-containing protein</fullName>
    </recommendedName>
</protein>
<dbReference type="InterPro" id="IPR046322">
    <property type="entry name" value="DUF4931"/>
</dbReference>
<gene>
    <name evidence="3" type="ORF">CNEO_44194</name>
    <name evidence="4" type="ORF">CNEONATNEC25_01395</name>
</gene>
<evidence type="ECO:0008006" key="6">
    <source>
        <dbReference type="Google" id="ProtNLM"/>
    </source>
</evidence>
<evidence type="ECO:0000313" key="4">
    <source>
        <dbReference type="EMBL" id="VCT83798.1"/>
    </source>
</evidence>
<dbReference type="RefSeq" id="WP_159115957.1">
    <property type="nucleotide sequence ID" value="NZ_CAKJVE010000004.1"/>
</dbReference>
<dbReference type="AlphaFoldDB" id="A0A650MBM2"/>
<dbReference type="SUPFAM" id="SSF54197">
    <property type="entry name" value="HIT-like"/>
    <property type="match status" value="1"/>
</dbReference>